<dbReference type="AlphaFoldDB" id="A0A8X6MUZ6"/>
<evidence type="ECO:0000313" key="1">
    <source>
        <dbReference type="EMBL" id="GFS79187.1"/>
    </source>
</evidence>
<sequence length="253" mass="29124">PFDFEIVDHLQSEDTSQTKRSFQNALSSITTMDTNAMQEMPTPVSIPTIQNLVANITHSDQCLQADAKMEEYITSIPHIQFATQDDKNSYASDLYTIQEEVRSKFNILKHEELRQETERYKDLINTWGLPEANRPQQFQLQSRRKKTTPVKTTIAKKQKLTETDATECRNKFNNLAIEETTEQIEIDDEDVTPPPVKKPYAPPPITIDNLKDPECIEMFRMLKKFIAISKSGKPTSDRFTEIMTLLQIDPINV</sequence>
<name>A0A8X6MUZ6_NEPPI</name>
<reference evidence="1" key="1">
    <citation type="submission" date="2020-08" db="EMBL/GenBank/DDBJ databases">
        <title>Multicomponent nature underlies the extraordinary mechanical properties of spider dragline silk.</title>
        <authorList>
            <person name="Kono N."/>
            <person name="Nakamura H."/>
            <person name="Mori M."/>
            <person name="Yoshida Y."/>
            <person name="Ohtoshi R."/>
            <person name="Malay A.D."/>
            <person name="Moran D.A.P."/>
            <person name="Tomita M."/>
            <person name="Numata K."/>
            <person name="Arakawa K."/>
        </authorList>
    </citation>
    <scope>NUCLEOTIDE SEQUENCE</scope>
</reference>
<keyword evidence="2" id="KW-1185">Reference proteome</keyword>
<proteinExistence type="predicted"/>
<protein>
    <submittedName>
        <fullName evidence="1">Uncharacterized protein</fullName>
    </submittedName>
</protein>
<gene>
    <name evidence="1" type="ORF">NPIL_490961</name>
</gene>
<dbReference type="Proteomes" id="UP000887013">
    <property type="component" value="Unassembled WGS sequence"/>
</dbReference>
<evidence type="ECO:0000313" key="2">
    <source>
        <dbReference type="Proteomes" id="UP000887013"/>
    </source>
</evidence>
<comment type="caution">
    <text evidence="1">The sequence shown here is derived from an EMBL/GenBank/DDBJ whole genome shotgun (WGS) entry which is preliminary data.</text>
</comment>
<feature type="non-terminal residue" evidence="1">
    <location>
        <position position="1"/>
    </location>
</feature>
<accession>A0A8X6MUZ6</accession>
<organism evidence="1 2">
    <name type="scientific">Nephila pilipes</name>
    <name type="common">Giant wood spider</name>
    <name type="synonym">Nephila maculata</name>
    <dbReference type="NCBI Taxonomy" id="299642"/>
    <lineage>
        <taxon>Eukaryota</taxon>
        <taxon>Metazoa</taxon>
        <taxon>Ecdysozoa</taxon>
        <taxon>Arthropoda</taxon>
        <taxon>Chelicerata</taxon>
        <taxon>Arachnida</taxon>
        <taxon>Araneae</taxon>
        <taxon>Araneomorphae</taxon>
        <taxon>Entelegynae</taxon>
        <taxon>Araneoidea</taxon>
        <taxon>Nephilidae</taxon>
        <taxon>Nephila</taxon>
    </lineage>
</organism>
<dbReference type="EMBL" id="BMAW01051194">
    <property type="protein sequence ID" value="GFS79187.1"/>
    <property type="molecule type" value="Genomic_DNA"/>
</dbReference>